<dbReference type="AlphaFoldDB" id="Q5N715"/>
<dbReference type="InterPro" id="IPR000626">
    <property type="entry name" value="Ubiquitin-like_dom"/>
</dbReference>
<evidence type="ECO:0000313" key="4">
    <source>
        <dbReference type="Proteomes" id="UP000000763"/>
    </source>
</evidence>
<accession>Q5N715</accession>
<evidence type="ECO:0000313" key="3">
    <source>
        <dbReference type="EMBL" id="BAD82741.1"/>
    </source>
</evidence>
<dbReference type="Pfam" id="PF00240">
    <property type="entry name" value="ubiquitin"/>
    <property type="match status" value="1"/>
</dbReference>
<reference evidence="4" key="1">
    <citation type="journal article" date="2005" name="Nature">
        <title>The map-based sequence of the rice genome.</title>
        <authorList>
            <consortium name="International rice genome sequencing project (IRGSP)"/>
            <person name="Matsumoto T."/>
            <person name="Wu J."/>
            <person name="Kanamori H."/>
            <person name="Katayose Y."/>
            <person name="Fujisawa M."/>
            <person name="Namiki N."/>
            <person name="Mizuno H."/>
            <person name="Yamamoto K."/>
            <person name="Antonio B.A."/>
            <person name="Baba T."/>
            <person name="Sakata K."/>
            <person name="Nagamura Y."/>
            <person name="Aoki H."/>
            <person name="Arikawa K."/>
            <person name="Arita K."/>
            <person name="Bito T."/>
            <person name="Chiden Y."/>
            <person name="Fujitsuka N."/>
            <person name="Fukunaka R."/>
            <person name="Hamada M."/>
            <person name="Harada C."/>
            <person name="Hayashi A."/>
            <person name="Hijishita S."/>
            <person name="Honda M."/>
            <person name="Hosokawa S."/>
            <person name="Ichikawa Y."/>
            <person name="Idonuma A."/>
            <person name="Iijima M."/>
            <person name="Ikeda M."/>
            <person name="Ikeno M."/>
            <person name="Ito K."/>
            <person name="Ito S."/>
            <person name="Ito T."/>
            <person name="Ito Y."/>
            <person name="Ito Y."/>
            <person name="Iwabuchi A."/>
            <person name="Kamiya K."/>
            <person name="Karasawa W."/>
            <person name="Kurita K."/>
            <person name="Katagiri S."/>
            <person name="Kikuta A."/>
            <person name="Kobayashi H."/>
            <person name="Kobayashi N."/>
            <person name="Machita K."/>
            <person name="Maehara T."/>
            <person name="Masukawa M."/>
            <person name="Mizubayashi T."/>
            <person name="Mukai Y."/>
            <person name="Nagasaki H."/>
            <person name="Nagata Y."/>
            <person name="Naito S."/>
            <person name="Nakashima M."/>
            <person name="Nakama Y."/>
            <person name="Nakamichi Y."/>
            <person name="Nakamura M."/>
            <person name="Meguro A."/>
            <person name="Negishi M."/>
            <person name="Ohta I."/>
            <person name="Ohta T."/>
            <person name="Okamoto M."/>
            <person name="Ono N."/>
            <person name="Saji S."/>
            <person name="Sakaguchi M."/>
            <person name="Sakai K."/>
            <person name="Shibata M."/>
            <person name="Shimokawa T."/>
            <person name="Song J."/>
            <person name="Takazaki Y."/>
            <person name="Terasawa K."/>
            <person name="Tsugane M."/>
            <person name="Tsuji K."/>
            <person name="Ueda S."/>
            <person name="Waki K."/>
            <person name="Yamagata H."/>
            <person name="Yamamoto M."/>
            <person name="Yamamoto S."/>
            <person name="Yamane H."/>
            <person name="Yoshiki S."/>
            <person name="Yoshihara R."/>
            <person name="Yukawa K."/>
            <person name="Zhong H."/>
            <person name="Yano M."/>
            <person name="Yuan Q."/>
            <person name="Ouyang S."/>
            <person name="Liu J."/>
            <person name="Jones K.M."/>
            <person name="Gansberger K."/>
            <person name="Moffat K."/>
            <person name="Hill J."/>
            <person name="Bera J."/>
            <person name="Fadrosh D."/>
            <person name="Jin S."/>
            <person name="Johri S."/>
            <person name="Kim M."/>
            <person name="Overton L."/>
            <person name="Reardon M."/>
            <person name="Tsitrin T."/>
            <person name="Vuong H."/>
            <person name="Weaver B."/>
            <person name="Ciecko A."/>
            <person name="Tallon L."/>
            <person name="Jackson J."/>
            <person name="Pai G."/>
            <person name="Aken S.V."/>
            <person name="Utterback T."/>
            <person name="Reidmuller S."/>
            <person name="Feldblyum T."/>
            <person name="Hsiao J."/>
            <person name="Zismann V."/>
            <person name="Iobst S."/>
            <person name="de Vazeille A.R."/>
            <person name="Buell C.R."/>
            <person name="Ying K."/>
            <person name="Li Y."/>
            <person name="Lu T."/>
            <person name="Huang Y."/>
            <person name="Zhao Q."/>
            <person name="Feng Q."/>
            <person name="Zhang L."/>
            <person name="Zhu J."/>
            <person name="Weng Q."/>
            <person name="Mu J."/>
            <person name="Lu Y."/>
            <person name="Fan D."/>
            <person name="Liu Y."/>
            <person name="Guan J."/>
            <person name="Zhang Y."/>
            <person name="Yu S."/>
            <person name="Liu X."/>
            <person name="Zhang Y."/>
            <person name="Hong G."/>
            <person name="Han B."/>
            <person name="Choisne N."/>
            <person name="Demange N."/>
            <person name="Orjeda G."/>
            <person name="Samain S."/>
            <person name="Cattolico L."/>
            <person name="Pelletier E."/>
            <person name="Couloux A."/>
            <person name="Segurens B."/>
            <person name="Wincker P."/>
            <person name="D'Hont A."/>
            <person name="Scarpelli C."/>
            <person name="Weissenbach J."/>
            <person name="Salanoubat M."/>
            <person name="Quetier F."/>
            <person name="Yu Y."/>
            <person name="Kim H.R."/>
            <person name="Rambo T."/>
            <person name="Currie J."/>
            <person name="Collura K."/>
            <person name="Luo M."/>
            <person name="Yang T."/>
            <person name="Ammiraju J.S.S."/>
            <person name="Engler F."/>
            <person name="Soderlund C."/>
            <person name="Wing R.A."/>
            <person name="Palmer L.E."/>
            <person name="de la Bastide M."/>
            <person name="Spiegel L."/>
            <person name="Nascimento L."/>
            <person name="Zutavern T."/>
            <person name="O'Shaughnessy A."/>
            <person name="Dike S."/>
            <person name="Dedhia N."/>
            <person name="Preston R."/>
            <person name="Balija V."/>
            <person name="McCombie W.R."/>
            <person name="Chow T."/>
            <person name="Chen H."/>
            <person name="Chung M."/>
            <person name="Chen C."/>
            <person name="Shaw J."/>
            <person name="Wu H."/>
            <person name="Hsiao K."/>
            <person name="Chao Y."/>
            <person name="Chu M."/>
            <person name="Cheng C."/>
            <person name="Hour A."/>
            <person name="Lee P."/>
            <person name="Lin S."/>
            <person name="Lin Y."/>
            <person name="Liou J."/>
            <person name="Liu S."/>
            <person name="Hsing Y."/>
            <person name="Raghuvanshi S."/>
            <person name="Mohanty A."/>
            <person name="Bharti A.K."/>
            <person name="Gaur A."/>
            <person name="Gupta V."/>
            <person name="Kumar D."/>
            <person name="Ravi V."/>
            <person name="Vij S."/>
            <person name="Kapur A."/>
            <person name="Khurana P."/>
            <person name="Khurana P."/>
            <person name="Khurana J.P."/>
            <person name="Tyagi A.K."/>
            <person name="Gaikwad K."/>
            <person name="Singh A."/>
            <person name="Dalal V."/>
            <person name="Srivastava S."/>
            <person name="Dixit A."/>
            <person name="Pal A.K."/>
            <person name="Ghazi I.A."/>
            <person name="Yadav M."/>
            <person name="Pandit A."/>
            <person name="Bhargava A."/>
            <person name="Sureshbabu K."/>
            <person name="Batra K."/>
            <person name="Sharma T.R."/>
            <person name="Mohapatra T."/>
            <person name="Singh N.K."/>
            <person name="Messing J."/>
            <person name="Nelson A.B."/>
            <person name="Fuks G."/>
            <person name="Kavchok S."/>
            <person name="Keizer G."/>
            <person name="Linton E."/>
            <person name="Llaca V."/>
            <person name="Song R."/>
            <person name="Tanyolac B."/>
            <person name="Young S."/>
            <person name="Ho-Il K."/>
            <person name="Hahn J.H."/>
            <person name="Sangsakoo G."/>
            <person name="Vanavichit A."/>
            <person name="de Mattos Luiz.A.T."/>
            <person name="Zimmer P.D."/>
            <person name="Malone G."/>
            <person name="Dellagostin O."/>
            <person name="de Oliveira A.C."/>
            <person name="Bevan M."/>
            <person name="Bancroft I."/>
            <person name="Minx P."/>
            <person name="Cordum H."/>
            <person name="Wilson R."/>
            <person name="Cheng Z."/>
            <person name="Jin W."/>
            <person name="Jiang J."/>
            <person name="Leong S.A."/>
            <person name="Iwama H."/>
            <person name="Gojobori T."/>
            <person name="Itoh T."/>
            <person name="Niimura Y."/>
            <person name="Fujii Y."/>
            <person name="Habara T."/>
            <person name="Sakai H."/>
            <person name="Sato Y."/>
            <person name="Wilson G."/>
            <person name="Kumar K."/>
            <person name="McCouch S."/>
            <person name="Juretic N."/>
            <person name="Hoen D."/>
            <person name="Wright S."/>
            <person name="Bruskiewich R."/>
            <person name="Bureau T."/>
            <person name="Miyao A."/>
            <person name="Hirochika H."/>
            <person name="Nishikawa T."/>
            <person name="Kadowaki K."/>
            <person name="Sugiura M."/>
            <person name="Burr B."/>
            <person name="Sasaki T."/>
        </authorList>
    </citation>
    <scope>NUCLEOTIDE SEQUENCE [LARGE SCALE GENOMIC DNA]</scope>
    <source>
        <strain evidence="4">cv. Nipponbare</strain>
    </source>
</reference>
<dbReference type="SUPFAM" id="SSF54236">
    <property type="entry name" value="Ubiquitin-like"/>
    <property type="match status" value="1"/>
</dbReference>
<proteinExistence type="predicted"/>
<dbReference type="Gene3D" id="3.10.20.90">
    <property type="entry name" value="Phosphatidylinositol 3-kinase Catalytic Subunit, Chain A, domain 1"/>
    <property type="match status" value="1"/>
</dbReference>
<feature type="region of interest" description="Disordered" evidence="1">
    <location>
        <begin position="1"/>
        <end position="43"/>
    </location>
</feature>
<name>Q5N715_ORYSJ</name>
<organism evidence="3 4">
    <name type="scientific">Oryza sativa subsp. japonica</name>
    <name type="common">Rice</name>
    <dbReference type="NCBI Taxonomy" id="39947"/>
    <lineage>
        <taxon>Eukaryota</taxon>
        <taxon>Viridiplantae</taxon>
        <taxon>Streptophyta</taxon>
        <taxon>Embryophyta</taxon>
        <taxon>Tracheophyta</taxon>
        <taxon>Spermatophyta</taxon>
        <taxon>Magnoliopsida</taxon>
        <taxon>Liliopsida</taxon>
        <taxon>Poales</taxon>
        <taxon>Poaceae</taxon>
        <taxon>BOP clade</taxon>
        <taxon>Oryzoideae</taxon>
        <taxon>Oryzeae</taxon>
        <taxon>Oryzinae</taxon>
        <taxon>Oryza</taxon>
        <taxon>Oryza sativa</taxon>
    </lineage>
</organism>
<protein>
    <submittedName>
        <fullName evidence="3">Ubiquitin-like</fullName>
    </submittedName>
</protein>
<evidence type="ECO:0000259" key="2">
    <source>
        <dbReference type="PROSITE" id="PS50053"/>
    </source>
</evidence>
<dbReference type="Proteomes" id="UP000000763">
    <property type="component" value="Chromosome 1"/>
</dbReference>
<dbReference type="PANTHER" id="PTHR47376">
    <property type="entry name" value="OS02G0597700 PROTEIN"/>
    <property type="match status" value="1"/>
</dbReference>
<feature type="domain" description="Ubiquitin-like" evidence="2">
    <location>
        <begin position="139"/>
        <end position="207"/>
    </location>
</feature>
<dbReference type="EMBL" id="AP006531">
    <property type="protein sequence ID" value="BAD82741.1"/>
    <property type="molecule type" value="Genomic_DNA"/>
</dbReference>
<reference evidence="4" key="2">
    <citation type="journal article" date="2008" name="Nucleic Acids Res.">
        <title>The rice annotation project database (RAP-DB): 2008 update.</title>
        <authorList>
            <consortium name="The rice annotation project (RAP)"/>
        </authorList>
    </citation>
    <scope>GENOME REANNOTATION</scope>
    <source>
        <strain evidence="4">cv. Nipponbare</strain>
    </source>
</reference>
<dbReference type="PROSITE" id="PS50053">
    <property type="entry name" value="UBIQUITIN_2"/>
    <property type="match status" value="1"/>
</dbReference>
<sequence>MATAEVASPETAVRHGSGREEQPPPSTSWCPTPSSAVGGEKGPAAAILAARQLAGGLLRLRRGGGEGGGREGGGGAWRSKSIGGAGGGVGADICAMVAEHEKIEWEVRPGGMLVQKRRAPEEQDDGSSSMSAHSGADAIVVRVSTGWQWHDVSIDSTATFGDLKVMLSLVTGLWPRDQRLLYKGKERDDGDHLHMVGVQDKDKVLLLEDPAVKERKLRSTTLAQLMGVPCHSFIEV</sequence>
<dbReference type="InterPro" id="IPR029071">
    <property type="entry name" value="Ubiquitin-like_domsf"/>
</dbReference>
<evidence type="ECO:0000256" key="1">
    <source>
        <dbReference type="SAM" id="MobiDB-lite"/>
    </source>
</evidence>
<gene>
    <name evidence="3" type="primary">B1417F08.18</name>
</gene>